<organism evidence="1 2">
    <name type="scientific">Desulfarculus baarsii (strain ATCC 33931 / DSM 2075 / LMG 7858 / VKM B-1802 / 2st14)</name>
    <dbReference type="NCBI Taxonomy" id="644282"/>
    <lineage>
        <taxon>Bacteria</taxon>
        <taxon>Pseudomonadati</taxon>
        <taxon>Thermodesulfobacteriota</taxon>
        <taxon>Desulfarculia</taxon>
        <taxon>Desulfarculales</taxon>
        <taxon>Desulfarculaceae</taxon>
        <taxon>Desulfarculus</taxon>
    </lineage>
</organism>
<dbReference type="GO" id="GO:0003887">
    <property type="term" value="F:DNA-directed DNA polymerase activity"/>
    <property type="evidence" value="ECO:0007669"/>
    <property type="project" value="InterPro"/>
</dbReference>
<dbReference type="STRING" id="644282.Deba_0005"/>
<dbReference type="AlphaFoldDB" id="E1QD65"/>
<sequence>MELEFVNLKQCGRAPGEAVARLAAWHWRQGARVLILAADPRQAAGLDALLWTFDPASFVPHALAGGADQADEPVLISQEPANLNHASVLIMTKPPASPQAVPPGFQRVIVLIPLEDGPDLHACRDCFRLARDQGLNPAHATSLPL</sequence>
<reference evidence="1 2" key="1">
    <citation type="journal article" date="2010" name="Stand. Genomic Sci.">
        <title>Complete genome sequence of Desulfarculus baarsii type strain (2st14).</title>
        <authorList>
            <person name="Sun H."/>
            <person name="Spring S."/>
            <person name="Lapidus A."/>
            <person name="Davenport K."/>
            <person name="Del Rio T.G."/>
            <person name="Tice H."/>
            <person name="Nolan M."/>
            <person name="Copeland A."/>
            <person name="Cheng J.F."/>
            <person name="Lucas S."/>
            <person name="Tapia R."/>
            <person name="Goodwin L."/>
            <person name="Pitluck S."/>
            <person name="Ivanova N."/>
            <person name="Pagani I."/>
            <person name="Mavromatis K."/>
            <person name="Ovchinnikova G."/>
            <person name="Pati A."/>
            <person name="Chen A."/>
            <person name="Palaniappan K."/>
            <person name="Hauser L."/>
            <person name="Chang Y.J."/>
            <person name="Jeffries C.D."/>
            <person name="Detter J.C."/>
            <person name="Han C."/>
            <person name="Rohde M."/>
            <person name="Brambilla E."/>
            <person name="Goker M."/>
            <person name="Woyke T."/>
            <person name="Bristow J."/>
            <person name="Eisen J.A."/>
            <person name="Markowitz V."/>
            <person name="Hugenholtz P."/>
            <person name="Kyrpides N.C."/>
            <person name="Klenk H.P."/>
            <person name="Land M."/>
        </authorList>
    </citation>
    <scope>NUCLEOTIDE SEQUENCE [LARGE SCALE GENOMIC DNA]</scope>
    <source>
        <strain evidence="2">ATCC 33931 / DSM 2075 / LMG 7858 / VKM B-1802 / 2st14</strain>
    </source>
</reference>
<evidence type="ECO:0000313" key="1">
    <source>
        <dbReference type="EMBL" id="ADK83384.1"/>
    </source>
</evidence>
<protein>
    <submittedName>
        <fullName evidence="1">DNA polymerase III chi subunit HolC</fullName>
    </submittedName>
</protein>
<dbReference type="Proteomes" id="UP000009047">
    <property type="component" value="Chromosome"/>
</dbReference>
<dbReference type="KEGG" id="dbr:Deba_0005"/>
<dbReference type="RefSeq" id="WP_013256840.1">
    <property type="nucleotide sequence ID" value="NC_014365.1"/>
</dbReference>
<dbReference type="GO" id="GO:0003677">
    <property type="term" value="F:DNA binding"/>
    <property type="evidence" value="ECO:0007669"/>
    <property type="project" value="InterPro"/>
</dbReference>
<dbReference type="SUPFAM" id="SSF102400">
    <property type="entry name" value="DNA polymerase III chi subunit"/>
    <property type="match status" value="1"/>
</dbReference>
<dbReference type="GO" id="GO:0006260">
    <property type="term" value="P:DNA replication"/>
    <property type="evidence" value="ECO:0007669"/>
    <property type="project" value="InterPro"/>
</dbReference>
<dbReference type="eggNOG" id="COG2927">
    <property type="taxonomic scope" value="Bacteria"/>
</dbReference>
<proteinExistence type="predicted"/>
<dbReference type="HOGENOM" id="CLU_131584_0_0_7"/>
<dbReference type="PANTHER" id="PTHR38767:SF1">
    <property type="entry name" value="DNA POLYMERASE III SUBUNIT CHI"/>
    <property type="match status" value="1"/>
</dbReference>
<dbReference type="Pfam" id="PF04364">
    <property type="entry name" value="DNA_pol3_chi"/>
    <property type="match status" value="1"/>
</dbReference>
<evidence type="ECO:0000313" key="2">
    <source>
        <dbReference type="Proteomes" id="UP000009047"/>
    </source>
</evidence>
<gene>
    <name evidence="1" type="ordered locus">Deba_0005</name>
</gene>
<keyword evidence="2" id="KW-1185">Reference proteome</keyword>
<accession>E1QD65</accession>
<name>E1QD65_DESB2</name>
<dbReference type="InterPro" id="IPR007459">
    <property type="entry name" value="DNA_pol3_chi"/>
</dbReference>
<dbReference type="InterPro" id="IPR036768">
    <property type="entry name" value="PolIII_chi_sf"/>
</dbReference>
<dbReference type="OrthoDB" id="9795973at2"/>
<dbReference type="PANTHER" id="PTHR38767">
    <property type="entry name" value="DNA POLYMERASE III SUBUNIT CHI"/>
    <property type="match status" value="1"/>
</dbReference>
<dbReference type="EMBL" id="CP002085">
    <property type="protein sequence ID" value="ADK83384.1"/>
    <property type="molecule type" value="Genomic_DNA"/>
</dbReference>
<dbReference type="Gene3D" id="3.40.50.10110">
    <property type="entry name" value="DNA polymerase III subunit chi"/>
    <property type="match status" value="1"/>
</dbReference>
<dbReference type="GO" id="GO:0032298">
    <property type="term" value="P:positive regulation of DNA-templated DNA replication initiation"/>
    <property type="evidence" value="ECO:0007669"/>
    <property type="project" value="TreeGrafter"/>
</dbReference>